<reference evidence="2 3" key="1">
    <citation type="submission" date="2018-06" db="EMBL/GenBank/DDBJ databases">
        <title>Genomic Encyclopedia of Archaeal and Bacterial Type Strains, Phase II (KMG-II): from individual species to whole genera.</title>
        <authorList>
            <person name="Goeker M."/>
        </authorList>
    </citation>
    <scope>NUCLEOTIDE SEQUENCE [LARGE SCALE GENOMIC DNA]</scope>
    <source>
        <strain evidence="2 3">DSM 24525</strain>
    </source>
</reference>
<dbReference type="PANTHER" id="PTHR43539:SF91">
    <property type="entry name" value="FAD-DEPENDENT URATE HYDROXYLASE"/>
    <property type="match status" value="1"/>
</dbReference>
<dbReference type="AlphaFoldDB" id="A0A2W7K7V5"/>
<evidence type="ECO:0000313" key="3">
    <source>
        <dbReference type="Proteomes" id="UP000249688"/>
    </source>
</evidence>
<dbReference type="GO" id="GO:0050660">
    <property type="term" value="F:flavin adenine dinucleotide binding"/>
    <property type="evidence" value="ECO:0007669"/>
    <property type="project" value="TreeGrafter"/>
</dbReference>
<dbReference type="InterPro" id="IPR050982">
    <property type="entry name" value="Auxin_biosynth/cation_transpt"/>
</dbReference>
<dbReference type="EMBL" id="QKYU01000015">
    <property type="protein sequence ID" value="PZW43650.1"/>
    <property type="molecule type" value="Genomic_DNA"/>
</dbReference>
<sequence length="475" mass="50413">MSLPALEAQLRQDLVALNQPAANWVPPRGAEITDALIIGGGMLGLTASLALTRLGIRHHRVLDAAPAGQEGPWITYARMLTLRSPKHLVGPAQDLPSLTFRAWYTAQHGEAGWDALGKIPRGMWMDYLVWFRRVLDLPVTNGIAMRGIRPGPDGLIAVETDTEGRLLTRRLVLATGRDGLGGPRIPDWVPQPRGPRIRHSAETVEFAALAGKRVAVIGASASAVDNAATALEQGAAEVHMLVRRPALPVLNRFKSMVHAGYTHGLPGLDDATRLEILRAAGEGAVAPPRESLLRLARQPGFRLHLATPVLAATEDAEGVTLRLPGETLRVAMLILGTGFAVDLALRPELAGIAGLVRRWGDVRAGDLGEFAAYPYLGHGFEFEPRAPGTAPWLAHVHAFSIGAIASLGLISGDIPAVGDGARRLAEAMAASLFQEDAAQHLAALRAYADPELLGDEVPAEALAYSAAAMKSRTAG</sequence>
<comment type="caution">
    <text evidence="2">The sequence shown here is derived from an EMBL/GenBank/DDBJ whole genome shotgun (WGS) entry which is preliminary data.</text>
</comment>
<dbReference type="Gene3D" id="3.50.50.60">
    <property type="entry name" value="FAD/NAD(P)-binding domain"/>
    <property type="match status" value="1"/>
</dbReference>
<dbReference type="GO" id="GO:0004497">
    <property type="term" value="F:monooxygenase activity"/>
    <property type="evidence" value="ECO:0007669"/>
    <property type="project" value="TreeGrafter"/>
</dbReference>
<dbReference type="PANTHER" id="PTHR43539">
    <property type="entry name" value="FLAVIN-BINDING MONOOXYGENASE-LIKE PROTEIN (AFU_ORTHOLOGUE AFUA_4G09220)"/>
    <property type="match status" value="1"/>
</dbReference>
<evidence type="ECO:0000256" key="1">
    <source>
        <dbReference type="ARBA" id="ARBA00023002"/>
    </source>
</evidence>
<evidence type="ECO:0000313" key="2">
    <source>
        <dbReference type="EMBL" id="PZW43650.1"/>
    </source>
</evidence>
<dbReference type="OrthoDB" id="8671611at2"/>
<keyword evidence="1" id="KW-0560">Oxidoreductase</keyword>
<dbReference type="PRINTS" id="PR00411">
    <property type="entry name" value="PNDRDTASEI"/>
</dbReference>
<gene>
    <name evidence="2" type="ORF">C8P66_115115</name>
</gene>
<proteinExistence type="predicted"/>
<dbReference type="RefSeq" id="WP_111398916.1">
    <property type="nucleotide sequence ID" value="NZ_QKYU01000015.1"/>
</dbReference>
<protein>
    <submittedName>
        <fullName evidence="2">Cation diffusion facilitator CzcD-associated flavoprotein CzcO</fullName>
    </submittedName>
</protein>
<organism evidence="2 3">
    <name type="scientific">Humitalea rosea</name>
    <dbReference type="NCBI Taxonomy" id="990373"/>
    <lineage>
        <taxon>Bacteria</taxon>
        <taxon>Pseudomonadati</taxon>
        <taxon>Pseudomonadota</taxon>
        <taxon>Alphaproteobacteria</taxon>
        <taxon>Acetobacterales</taxon>
        <taxon>Roseomonadaceae</taxon>
        <taxon>Humitalea</taxon>
    </lineage>
</organism>
<dbReference type="Proteomes" id="UP000249688">
    <property type="component" value="Unassembled WGS sequence"/>
</dbReference>
<keyword evidence="3" id="KW-1185">Reference proteome</keyword>
<name>A0A2W7K7V5_9PROT</name>
<dbReference type="SUPFAM" id="SSF51905">
    <property type="entry name" value="FAD/NAD(P)-binding domain"/>
    <property type="match status" value="1"/>
</dbReference>
<dbReference type="InterPro" id="IPR036188">
    <property type="entry name" value="FAD/NAD-bd_sf"/>
</dbReference>
<dbReference type="Pfam" id="PF13738">
    <property type="entry name" value="Pyr_redox_3"/>
    <property type="match status" value="1"/>
</dbReference>
<accession>A0A2W7K7V5</accession>